<reference evidence="3 4" key="1">
    <citation type="submission" date="2019-06" db="EMBL/GenBank/DDBJ databases">
        <title>Sorghum-associated microbial communities from plants grown in Nebraska, USA.</title>
        <authorList>
            <person name="Schachtman D."/>
        </authorList>
    </citation>
    <scope>NUCLEOTIDE SEQUENCE [LARGE SCALE GENOMIC DNA]</scope>
    <source>
        <strain evidence="3 4">T529</strain>
    </source>
</reference>
<gene>
    <name evidence="3" type="ORF">FB547_10851</name>
</gene>
<dbReference type="Proteomes" id="UP000319722">
    <property type="component" value="Unassembled WGS sequence"/>
</dbReference>
<dbReference type="OrthoDB" id="3536934at2"/>
<accession>A0A561BGJ7</accession>
<dbReference type="AlphaFoldDB" id="A0A561BGJ7"/>
<sequence length="163" mass="17986">MVIQSILQAVQDSRLSTFIRETGVAFPALESVHVIAITLVLGIIAIVDLRLIGCASHRCSAHRLMQELLPFTWVAFIASVATGLLMFASNATTYAENSLFWWKMTILVFAGINMAIFHLGIYRRIGEWDELLPPPRAARAAGLSSMGLWIVVIVLGRWIGFSS</sequence>
<feature type="transmembrane region" description="Helical" evidence="1">
    <location>
        <begin position="100"/>
        <end position="119"/>
    </location>
</feature>
<dbReference type="RefSeq" id="WP_145745778.1">
    <property type="nucleotide sequence ID" value="NZ_VIVL01000008.1"/>
</dbReference>
<evidence type="ECO:0000259" key="2">
    <source>
        <dbReference type="Pfam" id="PF20349"/>
    </source>
</evidence>
<keyword evidence="1" id="KW-0472">Membrane</keyword>
<dbReference type="EMBL" id="VIVL01000008">
    <property type="protein sequence ID" value="TWD77996.1"/>
    <property type="molecule type" value="Genomic_DNA"/>
</dbReference>
<feature type="transmembrane region" description="Helical" evidence="1">
    <location>
        <begin position="24"/>
        <end position="47"/>
    </location>
</feature>
<feature type="transmembrane region" description="Helical" evidence="1">
    <location>
        <begin position="68"/>
        <end position="88"/>
    </location>
</feature>
<evidence type="ECO:0000313" key="3">
    <source>
        <dbReference type="EMBL" id="TWD77996.1"/>
    </source>
</evidence>
<feature type="transmembrane region" description="Helical" evidence="1">
    <location>
        <begin position="140"/>
        <end position="160"/>
    </location>
</feature>
<evidence type="ECO:0000256" key="1">
    <source>
        <dbReference type="SAM" id="Phobius"/>
    </source>
</evidence>
<feature type="domain" description="DUF6644" evidence="2">
    <location>
        <begin position="29"/>
        <end position="162"/>
    </location>
</feature>
<keyword evidence="1" id="KW-0812">Transmembrane</keyword>
<name>A0A561BGJ7_9BURK</name>
<organism evidence="3 4">
    <name type="scientific">Variovorax beijingensis</name>
    <dbReference type="NCBI Taxonomy" id="2496117"/>
    <lineage>
        <taxon>Bacteria</taxon>
        <taxon>Pseudomonadati</taxon>
        <taxon>Pseudomonadota</taxon>
        <taxon>Betaproteobacteria</taxon>
        <taxon>Burkholderiales</taxon>
        <taxon>Comamonadaceae</taxon>
        <taxon>Variovorax</taxon>
    </lineage>
</organism>
<dbReference type="Pfam" id="PF20349">
    <property type="entry name" value="DUF6644"/>
    <property type="match status" value="1"/>
</dbReference>
<proteinExistence type="predicted"/>
<keyword evidence="1" id="KW-1133">Transmembrane helix</keyword>
<evidence type="ECO:0000313" key="4">
    <source>
        <dbReference type="Proteomes" id="UP000319722"/>
    </source>
</evidence>
<protein>
    <recommendedName>
        <fullName evidence="2">DUF6644 domain-containing protein</fullName>
    </recommendedName>
</protein>
<dbReference type="InterPro" id="IPR046586">
    <property type="entry name" value="DUF6644"/>
</dbReference>
<comment type="caution">
    <text evidence="3">The sequence shown here is derived from an EMBL/GenBank/DDBJ whole genome shotgun (WGS) entry which is preliminary data.</text>
</comment>